<feature type="signal peptide" evidence="1">
    <location>
        <begin position="1"/>
        <end position="32"/>
    </location>
</feature>
<evidence type="ECO:0000313" key="2">
    <source>
        <dbReference type="EMBL" id="MFH8249007.1"/>
    </source>
</evidence>
<reference evidence="2 3" key="1">
    <citation type="submission" date="2024-09" db="EMBL/GenBank/DDBJ databases">
        <authorList>
            <person name="Pan X."/>
        </authorList>
    </citation>
    <scope>NUCLEOTIDE SEQUENCE [LARGE SCALE GENOMIC DNA]</scope>
    <source>
        <strain evidence="2 3">B2969</strain>
    </source>
</reference>
<dbReference type="Gene3D" id="2.60.40.10">
    <property type="entry name" value="Immunoglobulins"/>
    <property type="match status" value="1"/>
</dbReference>
<protein>
    <submittedName>
        <fullName evidence="2">PKD domain-containing protein</fullName>
    </submittedName>
</protein>
<name>A0ABW7Q426_9MICO</name>
<dbReference type="InterPro" id="IPR006311">
    <property type="entry name" value="TAT_signal"/>
</dbReference>
<proteinExistence type="predicted"/>
<gene>
    <name evidence="2" type="ORF">ACH3VR_01405</name>
</gene>
<evidence type="ECO:0000313" key="3">
    <source>
        <dbReference type="Proteomes" id="UP001610861"/>
    </source>
</evidence>
<keyword evidence="1" id="KW-0732">Signal</keyword>
<comment type="caution">
    <text evidence="2">The sequence shown here is derived from an EMBL/GenBank/DDBJ whole genome shotgun (WGS) entry which is preliminary data.</text>
</comment>
<evidence type="ECO:0000256" key="1">
    <source>
        <dbReference type="SAM" id="SignalP"/>
    </source>
</evidence>
<dbReference type="CDD" id="cd00146">
    <property type="entry name" value="PKD"/>
    <property type="match status" value="1"/>
</dbReference>
<dbReference type="InterPro" id="IPR035986">
    <property type="entry name" value="PKD_dom_sf"/>
</dbReference>
<sequence>MPRSPRMRRTPIAIAAAIALATALLPAAPALGAPTTCVDPGFGKPMQVTADCIDPSYANPVIDAETDETSPVPHHRVSGHFEGTNIQFTIYLHAAADKSKWEGRFFQYTYPTVFTPGGDLSKATDRAIGFALASGGYAVQAGNTSLSLGYRHAAAAAKFAKTVAARYYGSDRKIYGYLYGPSGGSFQTAGAAENTDGVWQGFVPMVQAVPTPNSYNFNGRAAAELILADKADAIHDALMPGGSGDPYSVLDEAERAVFSEVSRLGIPDKAWENPDYLLGYDQQFYGTAGLSSDSPLAYDPTYVDDFWNAPGYLGTESTPLGARVRTELADMGDTVGHRWNIAKRFAYRYQLPAAGTGWIALDQFRNSDGTPMYPQRAVGEPGFSGFVSGFAAFDGSINGKVIAVSNLYDTDALPIHTDWYRKQIEASLGPAASDNYRVYFTDHADHQDAVPTGERATHLVDWYGMVEQALRDVAAWVEEGVQPPASTQYTIEDSQIVISDKAQKREGLQPSVDITSGGGQVIKAKVGQAVPIVATARTPQGGGQVIKAEWDFESDGAYVAGGAVAPKKNVTVSTKHVFTEPGTYFVSVKVTAERNGDVDAEYALLQNIDRVRVVVTQ</sequence>
<dbReference type="Proteomes" id="UP001610861">
    <property type="component" value="Unassembled WGS sequence"/>
</dbReference>
<dbReference type="EMBL" id="JBIQWL010000001">
    <property type="protein sequence ID" value="MFH8249007.1"/>
    <property type="molecule type" value="Genomic_DNA"/>
</dbReference>
<dbReference type="SUPFAM" id="SSF49299">
    <property type="entry name" value="PKD domain"/>
    <property type="match status" value="1"/>
</dbReference>
<organism evidence="2 3">
    <name type="scientific">Microbacterium alkaliflavum</name>
    <dbReference type="NCBI Taxonomy" id="3248839"/>
    <lineage>
        <taxon>Bacteria</taxon>
        <taxon>Bacillati</taxon>
        <taxon>Actinomycetota</taxon>
        <taxon>Actinomycetes</taxon>
        <taxon>Micrococcales</taxon>
        <taxon>Microbacteriaceae</taxon>
        <taxon>Microbacterium</taxon>
    </lineage>
</organism>
<dbReference type="PROSITE" id="PS51318">
    <property type="entry name" value="TAT"/>
    <property type="match status" value="1"/>
</dbReference>
<dbReference type="RefSeq" id="WP_396638959.1">
    <property type="nucleotide sequence ID" value="NZ_JBIQWL010000001.1"/>
</dbReference>
<accession>A0ABW7Q426</accession>
<feature type="chain" id="PRO_5045105491" evidence="1">
    <location>
        <begin position="33"/>
        <end position="617"/>
    </location>
</feature>
<dbReference type="InterPro" id="IPR013783">
    <property type="entry name" value="Ig-like_fold"/>
</dbReference>
<keyword evidence="3" id="KW-1185">Reference proteome</keyword>